<protein>
    <submittedName>
        <fullName evidence="2">Uncharacterized protein</fullName>
    </submittedName>
</protein>
<accession>A0AAV5LP10</accession>
<evidence type="ECO:0000313" key="3">
    <source>
        <dbReference type="Proteomes" id="UP001054252"/>
    </source>
</evidence>
<evidence type="ECO:0000313" key="2">
    <source>
        <dbReference type="EMBL" id="GKV39185.1"/>
    </source>
</evidence>
<dbReference type="AlphaFoldDB" id="A0AAV5LP10"/>
<feature type="region of interest" description="Disordered" evidence="1">
    <location>
        <begin position="1"/>
        <end position="38"/>
    </location>
</feature>
<proteinExistence type="predicted"/>
<gene>
    <name evidence="2" type="ORF">SLEP1_g46993</name>
</gene>
<name>A0AAV5LP10_9ROSI</name>
<feature type="region of interest" description="Disordered" evidence="1">
    <location>
        <begin position="195"/>
        <end position="249"/>
    </location>
</feature>
<evidence type="ECO:0000256" key="1">
    <source>
        <dbReference type="SAM" id="MobiDB-lite"/>
    </source>
</evidence>
<dbReference type="Proteomes" id="UP001054252">
    <property type="component" value="Unassembled WGS sequence"/>
</dbReference>
<keyword evidence="3" id="KW-1185">Reference proteome</keyword>
<sequence length="249" mass="27403">MSSEETLSVGGSEEVRALEYGDGGMESGLSRSDRTKDEVGVREMVEGEGEEIPSNILEIEGGGDRCYDVEANIVSEVKGKGLAQHPETIGCLLRVIIGFVVSYRARGVRVPTMNMFNHFFVLKKAKKANQNKYSLNSDEEEKMEKLVREGGEILNIMYFTSSDVIEAAELYGPSSLSEVEMDKFLSSTKRIAVPKKLRKKSKTSETTANGKGDGNKEKEQISITSVQAVDVDEPRLGPQQKRSEEVDPA</sequence>
<reference evidence="2 3" key="1">
    <citation type="journal article" date="2021" name="Commun. Biol.">
        <title>The genome of Shorea leprosula (Dipterocarpaceae) highlights the ecological relevance of drought in aseasonal tropical rainforests.</title>
        <authorList>
            <person name="Ng K.K.S."/>
            <person name="Kobayashi M.J."/>
            <person name="Fawcett J.A."/>
            <person name="Hatakeyama M."/>
            <person name="Paape T."/>
            <person name="Ng C.H."/>
            <person name="Ang C.C."/>
            <person name="Tnah L.H."/>
            <person name="Lee C.T."/>
            <person name="Nishiyama T."/>
            <person name="Sese J."/>
            <person name="O'Brien M.J."/>
            <person name="Copetti D."/>
            <person name="Mohd Noor M.I."/>
            <person name="Ong R.C."/>
            <person name="Putra M."/>
            <person name="Sireger I.Z."/>
            <person name="Indrioko S."/>
            <person name="Kosugi Y."/>
            <person name="Izuno A."/>
            <person name="Isagi Y."/>
            <person name="Lee S.L."/>
            <person name="Shimizu K.K."/>
        </authorList>
    </citation>
    <scope>NUCLEOTIDE SEQUENCE [LARGE SCALE GENOMIC DNA]</scope>
    <source>
        <strain evidence="2">214</strain>
    </source>
</reference>
<comment type="caution">
    <text evidence="2">The sequence shown here is derived from an EMBL/GenBank/DDBJ whole genome shotgun (WGS) entry which is preliminary data.</text>
</comment>
<organism evidence="2 3">
    <name type="scientific">Rubroshorea leprosula</name>
    <dbReference type="NCBI Taxonomy" id="152421"/>
    <lineage>
        <taxon>Eukaryota</taxon>
        <taxon>Viridiplantae</taxon>
        <taxon>Streptophyta</taxon>
        <taxon>Embryophyta</taxon>
        <taxon>Tracheophyta</taxon>
        <taxon>Spermatophyta</taxon>
        <taxon>Magnoliopsida</taxon>
        <taxon>eudicotyledons</taxon>
        <taxon>Gunneridae</taxon>
        <taxon>Pentapetalae</taxon>
        <taxon>rosids</taxon>
        <taxon>malvids</taxon>
        <taxon>Malvales</taxon>
        <taxon>Dipterocarpaceae</taxon>
        <taxon>Rubroshorea</taxon>
    </lineage>
</organism>
<dbReference type="EMBL" id="BPVZ01000133">
    <property type="protein sequence ID" value="GKV39185.1"/>
    <property type="molecule type" value="Genomic_DNA"/>
</dbReference>